<comment type="similarity">
    <text evidence="2 7">Belongs to the glycosyl hydrolase 37 family.</text>
</comment>
<comment type="catalytic activity">
    <reaction evidence="1 7">
        <text>alpha,alpha-trehalose + H2O = alpha-D-glucose + beta-D-glucose</text>
        <dbReference type="Rhea" id="RHEA:32675"/>
        <dbReference type="ChEBI" id="CHEBI:15377"/>
        <dbReference type="ChEBI" id="CHEBI:15903"/>
        <dbReference type="ChEBI" id="CHEBI:16551"/>
        <dbReference type="ChEBI" id="CHEBI:17925"/>
        <dbReference type="EC" id="3.2.1.28"/>
    </reaction>
</comment>
<evidence type="ECO:0000256" key="2">
    <source>
        <dbReference type="ARBA" id="ARBA00005615"/>
    </source>
</evidence>
<dbReference type="PRINTS" id="PR00744">
    <property type="entry name" value="GLHYDRLASE37"/>
</dbReference>
<evidence type="ECO:0000256" key="6">
    <source>
        <dbReference type="ARBA" id="ARBA00023295"/>
    </source>
</evidence>
<dbReference type="PANTHER" id="PTHR23403">
    <property type="entry name" value="TREHALASE"/>
    <property type="match status" value="1"/>
</dbReference>
<proteinExistence type="inferred from homology"/>
<feature type="signal peptide" evidence="8">
    <location>
        <begin position="1"/>
        <end position="20"/>
    </location>
</feature>
<dbReference type="PROSITE" id="PS00927">
    <property type="entry name" value="TREHALASE_1"/>
    <property type="match status" value="1"/>
</dbReference>
<evidence type="ECO:0000313" key="9">
    <source>
        <dbReference type="EMBL" id="VVC43420.1"/>
    </source>
</evidence>
<dbReference type="GO" id="GO:0005993">
    <property type="term" value="P:trehalose catabolic process"/>
    <property type="evidence" value="ECO:0007669"/>
    <property type="project" value="TreeGrafter"/>
</dbReference>
<dbReference type="Gene3D" id="1.50.10.10">
    <property type="match status" value="1"/>
</dbReference>
<dbReference type="InterPro" id="IPR018232">
    <property type="entry name" value="Glyco_hydro_37_CS"/>
</dbReference>
<reference evidence="9 10" key="1">
    <citation type="submission" date="2019-08" db="EMBL/GenBank/DDBJ databases">
        <authorList>
            <person name="Alioto T."/>
            <person name="Alioto T."/>
            <person name="Gomez Garrido J."/>
        </authorList>
    </citation>
    <scope>NUCLEOTIDE SEQUENCE [LARGE SCALE GENOMIC DNA]</scope>
</reference>
<dbReference type="Proteomes" id="UP000325440">
    <property type="component" value="Unassembled WGS sequence"/>
</dbReference>
<evidence type="ECO:0000256" key="4">
    <source>
        <dbReference type="ARBA" id="ARBA00019905"/>
    </source>
</evidence>
<organism evidence="9 10">
    <name type="scientific">Cinara cedri</name>
    <dbReference type="NCBI Taxonomy" id="506608"/>
    <lineage>
        <taxon>Eukaryota</taxon>
        <taxon>Metazoa</taxon>
        <taxon>Ecdysozoa</taxon>
        <taxon>Arthropoda</taxon>
        <taxon>Hexapoda</taxon>
        <taxon>Insecta</taxon>
        <taxon>Pterygota</taxon>
        <taxon>Neoptera</taxon>
        <taxon>Paraneoptera</taxon>
        <taxon>Hemiptera</taxon>
        <taxon>Sternorrhyncha</taxon>
        <taxon>Aphidomorpha</taxon>
        <taxon>Aphidoidea</taxon>
        <taxon>Aphididae</taxon>
        <taxon>Lachninae</taxon>
        <taxon>Cinara</taxon>
    </lineage>
</organism>
<evidence type="ECO:0000256" key="3">
    <source>
        <dbReference type="ARBA" id="ARBA00012757"/>
    </source>
</evidence>
<dbReference type="PROSITE" id="PS00928">
    <property type="entry name" value="TREHALASE_2"/>
    <property type="match status" value="1"/>
</dbReference>
<dbReference type="EMBL" id="CABPRJ010002369">
    <property type="protein sequence ID" value="VVC43420.1"/>
    <property type="molecule type" value="Genomic_DNA"/>
</dbReference>
<dbReference type="SUPFAM" id="SSF48208">
    <property type="entry name" value="Six-hairpin glycosidases"/>
    <property type="match status" value="1"/>
</dbReference>
<protein>
    <recommendedName>
        <fullName evidence="4 7">Trehalase</fullName>
        <ecNumber evidence="3 7">3.2.1.28</ecNumber>
    </recommendedName>
    <alternativeName>
        <fullName evidence="7">Alpha-trehalose glucohydrolase</fullName>
    </alternativeName>
</protein>
<dbReference type="GO" id="GO:0004555">
    <property type="term" value="F:alpha,alpha-trehalase activity"/>
    <property type="evidence" value="ECO:0007669"/>
    <property type="project" value="UniProtKB-EC"/>
</dbReference>
<accession>A0A5E4NEU0</accession>
<name>A0A5E4NEU0_9HEMI</name>
<evidence type="ECO:0000313" key="10">
    <source>
        <dbReference type="Proteomes" id="UP000325440"/>
    </source>
</evidence>
<evidence type="ECO:0000256" key="5">
    <source>
        <dbReference type="ARBA" id="ARBA00022801"/>
    </source>
</evidence>
<keyword evidence="5 7" id="KW-0378">Hydrolase</keyword>
<dbReference type="OrthoDB" id="3542292at2759"/>
<gene>
    <name evidence="9" type="ORF">CINCED_3A004740</name>
</gene>
<sequence>MMRFYLLSVFLFQIVYNVHTIPQDFVYLTRGFYHASNGLKPSCQSKIYCNSDVLHDIQMAHVYPDSKTFVDKKLIYTESEILDKYKNLKNKYNGNVPPNSELIKFIDENLNNGDELEVWSPTDFTDTPSIANRIKDPNYKQWAYELNHVWKTLARKVKDDVRLHPDKYSLIWVPNGFVIPGGRFRELYYWDTYWIVNGLLLCDMATTAKGVIDNIISMVSQFGFMPNGGRVYYLNRTQPPMLILMALSYYKATNDFEYIKKIITDLDSEFYYWMNNRMVTFEKDGKSYTMARYYAPSTGPRPESYREDYEVAEKYYDTKEKREDFYVRMKSGAETGWDFSSRWFITANGSDRGQLPDVQTHNIIPVDLNSLLHVNALTLSTWFEQMGNTNKAAKYKTIAENFLTNIQEVMWRPDRGAWFDWDLINSKHRDYFFVSNIVPLWTGSYNMPKKSVASAVLGYLKNEHIIEPDYSISFNGTPTSMYSSSQQWDFPNAWPPLQAFLIQGLDRTQQKLAQQVAEKLADVWLRTNYKGFAEKSMMFEKYDVLAAGETGGGGEYTPQTGFGWTNGVAFEFLNRWGNIVSYDPNELRRAG</sequence>
<dbReference type="InterPro" id="IPR012341">
    <property type="entry name" value="6hp_glycosidase-like_sf"/>
</dbReference>
<dbReference type="PANTHER" id="PTHR23403:SF1">
    <property type="entry name" value="TREHALASE"/>
    <property type="match status" value="1"/>
</dbReference>
<keyword evidence="6 7" id="KW-0326">Glycosidase</keyword>
<dbReference type="AlphaFoldDB" id="A0A5E4NEU0"/>
<dbReference type="InterPro" id="IPR008928">
    <property type="entry name" value="6-hairpin_glycosidase_sf"/>
</dbReference>
<evidence type="ECO:0000256" key="8">
    <source>
        <dbReference type="SAM" id="SignalP"/>
    </source>
</evidence>
<evidence type="ECO:0000256" key="7">
    <source>
        <dbReference type="RuleBase" id="RU361180"/>
    </source>
</evidence>
<dbReference type="EC" id="3.2.1.28" evidence="3 7"/>
<dbReference type="InterPro" id="IPR001661">
    <property type="entry name" value="Glyco_hydro_37"/>
</dbReference>
<keyword evidence="10" id="KW-1185">Reference proteome</keyword>
<evidence type="ECO:0000256" key="1">
    <source>
        <dbReference type="ARBA" id="ARBA00001576"/>
    </source>
</evidence>
<keyword evidence="8" id="KW-0732">Signal</keyword>
<dbReference type="Pfam" id="PF01204">
    <property type="entry name" value="Trehalase"/>
    <property type="match status" value="1"/>
</dbReference>
<feature type="chain" id="PRO_5022780342" description="Trehalase" evidence="8">
    <location>
        <begin position="21"/>
        <end position="591"/>
    </location>
</feature>